<protein>
    <recommendedName>
        <fullName evidence="3">HTH araC/xylS-type domain-containing protein</fullName>
    </recommendedName>
</protein>
<accession>A0A2A5WZV2</accession>
<dbReference type="InterPro" id="IPR009057">
    <property type="entry name" value="Homeodomain-like_sf"/>
</dbReference>
<dbReference type="Gene3D" id="1.10.10.60">
    <property type="entry name" value="Homeodomain-like"/>
    <property type="match status" value="1"/>
</dbReference>
<sequence length="73" mass="7971">MAGTTSHDREQLLDRTALTVTEVAMAAGYGSVRRFNAHCLSVYGLSPTALRNAPVGKQGEIELAIPYRDPYDF</sequence>
<comment type="caution">
    <text evidence="4">The sequence shown here is derived from an EMBL/GenBank/DDBJ whole genome shotgun (WGS) entry which is preliminary data.</text>
</comment>
<evidence type="ECO:0000313" key="5">
    <source>
        <dbReference type="Proteomes" id="UP000219327"/>
    </source>
</evidence>
<evidence type="ECO:0000256" key="1">
    <source>
        <dbReference type="ARBA" id="ARBA00023015"/>
    </source>
</evidence>
<name>A0A2A5WZV2_9GAMM</name>
<evidence type="ECO:0000256" key="2">
    <source>
        <dbReference type="ARBA" id="ARBA00023163"/>
    </source>
</evidence>
<dbReference type="Proteomes" id="UP000219327">
    <property type="component" value="Unassembled WGS sequence"/>
</dbReference>
<dbReference type="InterPro" id="IPR018060">
    <property type="entry name" value="HTH_AraC"/>
</dbReference>
<dbReference type="PROSITE" id="PS01124">
    <property type="entry name" value="HTH_ARAC_FAMILY_2"/>
    <property type="match status" value="1"/>
</dbReference>
<feature type="domain" description="HTH araC/xylS-type" evidence="3">
    <location>
        <begin position="11"/>
        <end position="53"/>
    </location>
</feature>
<evidence type="ECO:0000313" key="4">
    <source>
        <dbReference type="EMBL" id="PDH41951.1"/>
    </source>
</evidence>
<organism evidence="4 5">
    <name type="scientific">OM182 bacterium MED-G24</name>
    <dbReference type="NCBI Taxonomy" id="1986255"/>
    <lineage>
        <taxon>Bacteria</taxon>
        <taxon>Pseudomonadati</taxon>
        <taxon>Pseudomonadota</taxon>
        <taxon>Gammaproteobacteria</taxon>
        <taxon>OMG group</taxon>
        <taxon>OM182 clade</taxon>
    </lineage>
</organism>
<keyword evidence="2" id="KW-0804">Transcription</keyword>
<dbReference type="Pfam" id="PF12833">
    <property type="entry name" value="HTH_18"/>
    <property type="match status" value="1"/>
</dbReference>
<dbReference type="SUPFAM" id="SSF46689">
    <property type="entry name" value="Homeodomain-like"/>
    <property type="match status" value="1"/>
</dbReference>
<dbReference type="GO" id="GO:0003700">
    <property type="term" value="F:DNA-binding transcription factor activity"/>
    <property type="evidence" value="ECO:0007669"/>
    <property type="project" value="InterPro"/>
</dbReference>
<dbReference type="AlphaFoldDB" id="A0A2A5WZV2"/>
<dbReference type="GO" id="GO:0043565">
    <property type="term" value="F:sequence-specific DNA binding"/>
    <property type="evidence" value="ECO:0007669"/>
    <property type="project" value="InterPro"/>
</dbReference>
<dbReference type="EMBL" id="NTKD01000002">
    <property type="protein sequence ID" value="PDH41951.1"/>
    <property type="molecule type" value="Genomic_DNA"/>
</dbReference>
<keyword evidence="1" id="KW-0805">Transcription regulation</keyword>
<evidence type="ECO:0000259" key="3">
    <source>
        <dbReference type="PROSITE" id="PS01124"/>
    </source>
</evidence>
<gene>
    <name evidence="4" type="ORF">CNE99_01065</name>
</gene>
<reference evidence="4 5" key="1">
    <citation type="submission" date="2017-08" db="EMBL/GenBank/DDBJ databases">
        <title>Fine stratification of microbial communities through a metagenomic profile of the photic zone.</title>
        <authorList>
            <person name="Haro-Moreno J.M."/>
            <person name="Lopez-Perez M."/>
            <person name="De La Torre J."/>
            <person name="Picazo A."/>
            <person name="Camacho A."/>
            <person name="Rodriguez-Valera F."/>
        </authorList>
    </citation>
    <scope>NUCLEOTIDE SEQUENCE [LARGE SCALE GENOMIC DNA]</scope>
    <source>
        <strain evidence="4">MED-G24</strain>
    </source>
</reference>
<proteinExistence type="predicted"/>